<evidence type="ECO:0000313" key="3">
    <source>
        <dbReference type="Proteomes" id="UP000323671"/>
    </source>
</evidence>
<name>A0A5C1ECU0_9RHOO</name>
<dbReference type="AlphaFoldDB" id="A0A5C1ECU0"/>
<accession>A0A5C1ECU0</accession>
<dbReference type="EMBL" id="CP022579">
    <property type="protein sequence ID" value="QEL66554.1"/>
    <property type="molecule type" value="Genomic_DNA"/>
</dbReference>
<gene>
    <name evidence="2" type="ORF">OTERR_30780</name>
</gene>
<dbReference type="Proteomes" id="UP000323671">
    <property type="component" value="Chromosome"/>
</dbReference>
<evidence type="ECO:0000256" key="1">
    <source>
        <dbReference type="SAM" id="MobiDB-lite"/>
    </source>
</evidence>
<dbReference type="InterPro" id="IPR025906">
    <property type="entry name" value="YjfB_motility"/>
</dbReference>
<sequence length="65" mass="6705">MDINSIASTATAMTTLNQVNQAQLSVLKKALDIEQQGAMALIDALPQSGGPNLPPNLGQNVNTTA</sequence>
<reference evidence="2 3" key="1">
    <citation type="submission" date="2017-07" db="EMBL/GenBank/DDBJ databases">
        <title>Complete genome sequence of Oryzomicrobium terrae TPP412.</title>
        <authorList>
            <person name="Chiu L.-W."/>
            <person name="Lo K.-J."/>
            <person name="Tsai Y.-M."/>
            <person name="Lin S.-S."/>
            <person name="Kuo C.-H."/>
            <person name="Liu C.-T."/>
        </authorList>
    </citation>
    <scope>NUCLEOTIDE SEQUENCE [LARGE SCALE GENOMIC DNA]</scope>
    <source>
        <strain evidence="2 3">TPP412</strain>
    </source>
</reference>
<feature type="region of interest" description="Disordered" evidence="1">
    <location>
        <begin position="46"/>
        <end position="65"/>
    </location>
</feature>
<evidence type="ECO:0000313" key="2">
    <source>
        <dbReference type="EMBL" id="QEL66554.1"/>
    </source>
</evidence>
<proteinExistence type="predicted"/>
<keyword evidence="3" id="KW-1185">Reference proteome</keyword>
<dbReference type="Pfam" id="PF14070">
    <property type="entry name" value="YjfB_motility"/>
    <property type="match status" value="1"/>
</dbReference>
<dbReference type="RefSeq" id="WP_149426347.1">
    <property type="nucleotide sequence ID" value="NZ_CP022579.1"/>
</dbReference>
<organism evidence="2 3">
    <name type="scientific">Oryzomicrobium terrae</name>
    <dbReference type="NCBI Taxonomy" id="1735038"/>
    <lineage>
        <taxon>Bacteria</taxon>
        <taxon>Pseudomonadati</taxon>
        <taxon>Pseudomonadota</taxon>
        <taxon>Betaproteobacteria</taxon>
        <taxon>Rhodocyclales</taxon>
        <taxon>Rhodocyclaceae</taxon>
        <taxon>Oryzomicrobium</taxon>
    </lineage>
</organism>
<protein>
    <recommendedName>
        <fullName evidence="4">Motility protein</fullName>
    </recommendedName>
</protein>
<evidence type="ECO:0008006" key="4">
    <source>
        <dbReference type="Google" id="ProtNLM"/>
    </source>
</evidence>
<dbReference type="KEGG" id="otr:OTERR_30780"/>